<dbReference type="GeneID" id="97241050"/>
<evidence type="ECO:0000259" key="2">
    <source>
        <dbReference type="Pfam" id="PF03070"/>
    </source>
</evidence>
<comment type="similarity">
    <text evidence="1">Belongs to the TenA family.</text>
</comment>
<dbReference type="EC" id="3.5.99.2" evidence="1"/>
<dbReference type="GO" id="GO:0009228">
    <property type="term" value="P:thiamine biosynthetic process"/>
    <property type="evidence" value="ECO:0007669"/>
    <property type="project" value="UniProtKB-KW"/>
</dbReference>
<dbReference type="NCBIfam" id="TIGR04306">
    <property type="entry name" value="salvage_TenA"/>
    <property type="match status" value="1"/>
</dbReference>
<evidence type="ECO:0000313" key="4">
    <source>
        <dbReference type="Proteomes" id="UP000075787"/>
    </source>
</evidence>
<dbReference type="InterPro" id="IPR027574">
    <property type="entry name" value="Thiaminase_II"/>
</dbReference>
<dbReference type="InterPro" id="IPR004305">
    <property type="entry name" value="Thiaminase-2/PQQC"/>
</dbReference>
<dbReference type="PANTHER" id="PTHR43198:SF2">
    <property type="entry name" value="SI:CH1073-67J19.1-RELATED"/>
    <property type="match status" value="1"/>
</dbReference>
<name>A0A162KBQ4_9PROT</name>
<organism evidence="3 4">
    <name type="scientific">Tistrella mobilis</name>
    <dbReference type="NCBI Taxonomy" id="171437"/>
    <lineage>
        <taxon>Bacteria</taxon>
        <taxon>Pseudomonadati</taxon>
        <taxon>Pseudomonadota</taxon>
        <taxon>Alphaproteobacteria</taxon>
        <taxon>Geminicoccales</taxon>
        <taxon>Geminicoccaceae</taxon>
        <taxon>Tistrella</taxon>
    </lineage>
</organism>
<comment type="caution">
    <text evidence="3">The sequence shown here is derived from an EMBL/GenBank/DDBJ whole genome shotgun (WGS) entry which is preliminary data.</text>
</comment>
<gene>
    <name evidence="3" type="ORF">AUP44_11190</name>
</gene>
<dbReference type="OrthoDB" id="34166at2"/>
<dbReference type="SUPFAM" id="SSF48613">
    <property type="entry name" value="Heme oxygenase-like"/>
    <property type="match status" value="1"/>
</dbReference>
<proteinExistence type="inferred from homology"/>
<dbReference type="RefSeq" id="WP_062767331.1">
    <property type="nucleotide sequence ID" value="NZ_CP121045.1"/>
</dbReference>
<sequence length="240" mass="26305">MLDDLPAGHGLFAEDGLIARLRDLTRTDWEAYIGHDFVRGLGRGDLPRPAFRHYLIQDYLFLIQFARAYALAAFKAETLDDMRAAAETLRGLTDTEMKLHVRTCAGWGLTEAQMAATPEDLPTIAYTRFVIDAGLKGDLLDLLVALSPCVVGYGEIGLRLKAAAAALPEGDAYRDWIEAYSGEEYLAIARAAADQIDRVWRERGAEARLPALTGLFAAASRLEAAFWQMGLDAAARATDI</sequence>
<dbReference type="InterPro" id="IPR050967">
    <property type="entry name" value="Thiamine_Salvage_TenA"/>
</dbReference>
<evidence type="ECO:0000313" key="3">
    <source>
        <dbReference type="EMBL" id="KYO50881.1"/>
    </source>
</evidence>
<keyword evidence="1" id="KW-0784">Thiamine biosynthesis</keyword>
<dbReference type="EMBL" id="LPZR01000189">
    <property type="protein sequence ID" value="KYO50881.1"/>
    <property type="molecule type" value="Genomic_DNA"/>
</dbReference>
<comment type="catalytic activity">
    <reaction evidence="1">
        <text>thiamine + H2O = 5-(2-hydroxyethyl)-4-methylthiazole + 4-amino-5-hydroxymethyl-2-methylpyrimidine + H(+)</text>
        <dbReference type="Rhea" id="RHEA:17509"/>
        <dbReference type="ChEBI" id="CHEBI:15377"/>
        <dbReference type="ChEBI" id="CHEBI:15378"/>
        <dbReference type="ChEBI" id="CHEBI:16892"/>
        <dbReference type="ChEBI" id="CHEBI:17957"/>
        <dbReference type="ChEBI" id="CHEBI:18385"/>
        <dbReference type="EC" id="3.5.99.2"/>
    </reaction>
</comment>
<evidence type="ECO:0000256" key="1">
    <source>
        <dbReference type="RuleBase" id="RU363093"/>
    </source>
</evidence>
<reference evidence="3 4" key="1">
    <citation type="submission" date="2015-12" db="EMBL/GenBank/DDBJ databases">
        <title>Genome sequence of Tistrella mobilis MCCC 1A02139.</title>
        <authorList>
            <person name="Lu L."/>
            <person name="Lai Q."/>
            <person name="Shao Z."/>
            <person name="Qian P."/>
        </authorList>
    </citation>
    <scope>NUCLEOTIDE SEQUENCE [LARGE SCALE GENOMIC DNA]</scope>
    <source>
        <strain evidence="3 4">MCCC 1A02139</strain>
    </source>
</reference>
<dbReference type="GO" id="GO:0050334">
    <property type="term" value="F:thiaminase activity"/>
    <property type="evidence" value="ECO:0007669"/>
    <property type="project" value="UniProtKB-EC"/>
</dbReference>
<protein>
    <recommendedName>
        <fullName evidence="1">Aminopyrimidine aminohydrolase</fullName>
        <ecNumber evidence="1">3.5.99.2</ecNumber>
    </recommendedName>
</protein>
<dbReference type="Gene3D" id="1.20.910.10">
    <property type="entry name" value="Heme oxygenase-like"/>
    <property type="match status" value="1"/>
</dbReference>
<dbReference type="Proteomes" id="UP000075787">
    <property type="component" value="Unassembled WGS sequence"/>
</dbReference>
<dbReference type="AlphaFoldDB" id="A0A162KBQ4"/>
<dbReference type="PANTHER" id="PTHR43198">
    <property type="entry name" value="BIFUNCTIONAL TH2 PROTEIN"/>
    <property type="match status" value="1"/>
</dbReference>
<comment type="pathway">
    <text evidence="1">Cofactor biosynthesis; thiamine diphosphate biosynthesis.</text>
</comment>
<feature type="domain" description="Thiaminase-2/PQQC" evidence="2">
    <location>
        <begin position="29"/>
        <end position="232"/>
    </location>
</feature>
<comment type="function">
    <text evidence="1">Catalyzes an amino-pyrimidine hydrolysis reaction at the C5' of the pyrimidine moiety of thiamine compounds, a reaction that is part of a thiamine salvage pathway.</text>
</comment>
<dbReference type="Pfam" id="PF03070">
    <property type="entry name" value="TENA_THI-4"/>
    <property type="match status" value="1"/>
</dbReference>
<dbReference type="GO" id="GO:0009229">
    <property type="term" value="P:thiamine diphosphate biosynthetic process"/>
    <property type="evidence" value="ECO:0007669"/>
    <property type="project" value="UniProtKB-UniPathway"/>
</dbReference>
<dbReference type="CDD" id="cd19367">
    <property type="entry name" value="TenA_C_ScTHI20-like"/>
    <property type="match status" value="1"/>
</dbReference>
<dbReference type="GO" id="GO:0005829">
    <property type="term" value="C:cytosol"/>
    <property type="evidence" value="ECO:0007669"/>
    <property type="project" value="TreeGrafter"/>
</dbReference>
<accession>A0A162KBQ4</accession>
<comment type="catalytic activity">
    <reaction evidence="1">
        <text>4-amino-5-aminomethyl-2-methylpyrimidine + H2O = 4-amino-5-hydroxymethyl-2-methylpyrimidine + NH4(+)</text>
        <dbReference type="Rhea" id="RHEA:31799"/>
        <dbReference type="ChEBI" id="CHEBI:15377"/>
        <dbReference type="ChEBI" id="CHEBI:16892"/>
        <dbReference type="ChEBI" id="CHEBI:28938"/>
        <dbReference type="ChEBI" id="CHEBI:63416"/>
        <dbReference type="EC" id="3.5.99.2"/>
    </reaction>
</comment>
<dbReference type="InterPro" id="IPR016084">
    <property type="entry name" value="Haem_Oase-like_multi-hlx"/>
</dbReference>
<keyword evidence="1" id="KW-0378">Hydrolase</keyword>
<dbReference type="UniPathway" id="UPA00060"/>